<protein>
    <recommendedName>
        <fullName evidence="4">Outer membrane protein beta-barrel domain-containing protein</fullName>
    </recommendedName>
</protein>
<evidence type="ECO:0000313" key="2">
    <source>
        <dbReference type="EMBL" id="REA62725.1"/>
    </source>
</evidence>
<proteinExistence type="predicted"/>
<dbReference type="Proteomes" id="UP000256373">
    <property type="component" value="Unassembled WGS sequence"/>
</dbReference>
<organism evidence="2 3">
    <name type="scientific">Dyadobacter luteus</name>
    <dbReference type="NCBI Taxonomy" id="2259619"/>
    <lineage>
        <taxon>Bacteria</taxon>
        <taxon>Pseudomonadati</taxon>
        <taxon>Bacteroidota</taxon>
        <taxon>Cytophagia</taxon>
        <taxon>Cytophagales</taxon>
        <taxon>Spirosomataceae</taxon>
        <taxon>Dyadobacter</taxon>
    </lineage>
</organism>
<gene>
    <name evidence="2" type="ORF">DSL64_07320</name>
</gene>
<accession>A0A3D8YET4</accession>
<keyword evidence="1" id="KW-0732">Signal</keyword>
<evidence type="ECO:0000256" key="1">
    <source>
        <dbReference type="SAM" id="SignalP"/>
    </source>
</evidence>
<evidence type="ECO:0008006" key="4">
    <source>
        <dbReference type="Google" id="ProtNLM"/>
    </source>
</evidence>
<feature type="signal peptide" evidence="1">
    <location>
        <begin position="1"/>
        <end position="20"/>
    </location>
</feature>
<feature type="chain" id="PRO_5017679810" description="Outer membrane protein beta-barrel domain-containing protein" evidence="1">
    <location>
        <begin position="21"/>
        <end position="252"/>
    </location>
</feature>
<dbReference type="AlphaFoldDB" id="A0A3D8YET4"/>
<dbReference type="RefSeq" id="WP_115830022.1">
    <property type="nucleotide sequence ID" value="NZ_QNUL01000004.1"/>
</dbReference>
<name>A0A3D8YET4_9BACT</name>
<dbReference type="OrthoDB" id="935266at2"/>
<reference evidence="2 3" key="1">
    <citation type="submission" date="2018-07" db="EMBL/GenBank/DDBJ databases">
        <title>Dyadobacter roseus sp. nov., isolated from rose rhizosphere soil.</title>
        <authorList>
            <person name="Chen L."/>
        </authorList>
    </citation>
    <scope>NUCLEOTIDE SEQUENCE [LARGE SCALE GENOMIC DNA]</scope>
    <source>
        <strain evidence="2 3">RS19</strain>
    </source>
</reference>
<keyword evidence="3" id="KW-1185">Reference proteome</keyword>
<sequence>MKNKLLLCFTLAFAHVGIQAQDVADTTTSKTYNSGFAVYAEIGVLRNNSFSGIRDRMRELNIRPFESVMTSIVLAKRRETDKFYMEHRLILANSTKYNRDKDMPRSMFRGIGIGVDASPKFVNTKRWNVLVPLGWDLMLYQLRIKNDQSASLSQVIQNPGQFKSMRLYNGSLNLHGGVGVDYKMNFLPRIHDKVYISAKATYHLPVLRRGLWRGEDVTVNDLPSFRANQLYAQLGLVFFPKGSRKVWRGMHR</sequence>
<evidence type="ECO:0000313" key="3">
    <source>
        <dbReference type="Proteomes" id="UP000256373"/>
    </source>
</evidence>
<dbReference type="EMBL" id="QNUL01000004">
    <property type="protein sequence ID" value="REA62725.1"/>
    <property type="molecule type" value="Genomic_DNA"/>
</dbReference>
<comment type="caution">
    <text evidence="2">The sequence shown here is derived from an EMBL/GenBank/DDBJ whole genome shotgun (WGS) entry which is preliminary data.</text>
</comment>